<dbReference type="Pfam" id="PF13442">
    <property type="entry name" value="Cytochrome_CBB3"/>
    <property type="match status" value="1"/>
</dbReference>
<evidence type="ECO:0000256" key="2">
    <source>
        <dbReference type="ARBA" id="ARBA00022617"/>
    </source>
</evidence>
<evidence type="ECO:0000256" key="5">
    <source>
        <dbReference type="ARBA" id="ARBA00023004"/>
    </source>
</evidence>
<dbReference type="PROSITE" id="PS51007">
    <property type="entry name" value="CYTC"/>
    <property type="match status" value="1"/>
</dbReference>
<feature type="domain" description="Cytochrome c" evidence="8">
    <location>
        <begin position="60"/>
        <end position="142"/>
    </location>
</feature>
<name>A0A1H8ZSK9_9GAMM</name>
<dbReference type="EMBL" id="FOFS01000001">
    <property type="protein sequence ID" value="SEP66718.1"/>
    <property type="molecule type" value="Genomic_DNA"/>
</dbReference>
<accession>A0A1H8ZSK9</accession>
<keyword evidence="3 6" id="KW-0479">Metal-binding</keyword>
<evidence type="ECO:0000256" key="6">
    <source>
        <dbReference type="PROSITE-ProRule" id="PRU00433"/>
    </source>
</evidence>
<dbReference type="InterPro" id="IPR030991">
    <property type="entry name" value="c550_proteobact"/>
</dbReference>
<keyword evidence="1" id="KW-0813">Transport</keyword>
<dbReference type="Gene3D" id="1.10.760.10">
    <property type="entry name" value="Cytochrome c-like domain"/>
    <property type="match status" value="1"/>
</dbReference>
<feature type="signal peptide" evidence="7">
    <location>
        <begin position="1"/>
        <end position="25"/>
    </location>
</feature>
<dbReference type="AlphaFoldDB" id="A0A1H8ZSK9"/>
<keyword evidence="4" id="KW-0249">Electron transport</keyword>
<dbReference type="GO" id="GO:0046872">
    <property type="term" value="F:metal ion binding"/>
    <property type="evidence" value="ECO:0007669"/>
    <property type="project" value="UniProtKB-KW"/>
</dbReference>
<protein>
    <submittedName>
        <fullName evidence="9">Cytochrome c-550 PedF</fullName>
    </submittedName>
</protein>
<feature type="chain" id="PRO_5011514394" evidence="7">
    <location>
        <begin position="26"/>
        <end position="145"/>
    </location>
</feature>
<sequence>MLALFKKSAAVSLPAALLFTGLALAHGNVTPQGVNTEGLPPLSGELTENPYRKDQKVYAKAIEIGSSAFNQNCARCHGLGAVSGGIAPDLRNLPAGGEGDEFFQMRIRHGSVRNGVTYMPPFESVFSEQAIWAIRSYLDSVRVDN</sequence>
<dbReference type="STRING" id="489703.SAMN04488038_101128"/>
<reference evidence="9 10" key="1">
    <citation type="submission" date="2016-10" db="EMBL/GenBank/DDBJ databases">
        <authorList>
            <person name="de Groot N.N."/>
        </authorList>
    </citation>
    <scope>NUCLEOTIDE SEQUENCE [LARGE SCALE GENOMIC DNA]</scope>
    <source>
        <strain evidence="9 10">DSM 25927</strain>
    </source>
</reference>
<proteinExistence type="predicted"/>
<dbReference type="SUPFAM" id="SSF46626">
    <property type="entry name" value="Cytochrome c"/>
    <property type="match status" value="1"/>
</dbReference>
<dbReference type="PANTHER" id="PTHR37823:SF4">
    <property type="entry name" value="MENAQUINOL-CYTOCHROME C REDUCTASE CYTOCHROME B_C SUBUNIT"/>
    <property type="match status" value="1"/>
</dbReference>
<dbReference type="NCBIfam" id="TIGR04494">
    <property type="entry name" value="c550_PedF"/>
    <property type="match status" value="1"/>
</dbReference>
<organism evidence="9 10">
    <name type="scientific">Solimonas aquatica</name>
    <dbReference type="NCBI Taxonomy" id="489703"/>
    <lineage>
        <taxon>Bacteria</taxon>
        <taxon>Pseudomonadati</taxon>
        <taxon>Pseudomonadota</taxon>
        <taxon>Gammaproteobacteria</taxon>
        <taxon>Nevskiales</taxon>
        <taxon>Nevskiaceae</taxon>
        <taxon>Solimonas</taxon>
    </lineage>
</organism>
<keyword evidence="5 6" id="KW-0408">Iron</keyword>
<dbReference type="InterPro" id="IPR051811">
    <property type="entry name" value="Cytochrome_c550/c551-like"/>
</dbReference>
<keyword evidence="2 6" id="KW-0349">Heme</keyword>
<dbReference type="GO" id="GO:0009055">
    <property type="term" value="F:electron transfer activity"/>
    <property type="evidence" value="ECO:0007669"/>
    <property type="project" value="InterPro"/>
</dbReference>
<keyword evidence="10" id="KW-1185">Reference proteome</keyword>
<evidence type="ECO:0000313" key="10">
    <source>
        <dbReference type="Proteomes" id="UP000199233"/>
    </source>
</evidence>
<dbReference type="OrthoDB" id="9797504at2"/>
<dbReference type="GO" id="GO:0020037">
    <property type="term" value="F:heme binding"/>
    <property type="evidence" value="ECO:0007669"/>
    <property type="project" value="InterPro"/>
</dbReference>
<evidence type="ECO:0000256" key="1">
    <source>
        <dbReference type="ARBA" id="ARBA00022448"/>
    </source>
</evidence>
<evidence type="ECO:0000256" key="3">
    <source>
        <dbReference type="ARBA" id="ARBA00022723"/>
    </source>
</evidence>
<evidence type="ECO:0000256" key="7">
    <source>
        <dbReference type="SAM" id="SignalP"/>
    </source>
</evidence>
<dbReference type="PANTHER" id="PTHR37823">
    <property type="entry name" value="CYTOCHROME C-553-LIKE"/>
    <property type="match status" value="1"/>
</dbReference>
<gene>
    <name evidence="9" type="ORF">SAMN04488038_101128</name>
</gene>
<evidence type="ECO:0000313" key="9">
    <source>
        <dbReference type="EMBL" id="SEP66718.1"/>
    </source>
</evidence>
<evidence type="ECO:0000256" key="4">
    <source>
        <dbReference type="ARBA" id="ARBA00022982"/>
    </source>
</evidence>
<dbReference type="Proteomes" id="UP000199233">
    <property type="component" value="Unassembled WGS sequence"/>
</dbReference>
<dbReference type="InterPro" id="IPR036909">
    <property type="entry name" value="Cyt_c-like_dom_sf"/>
</dbReference>
<evidence type="ECO:0000259" key="8">
    <source>
        <dbReference type="PROSITE" id="PS51007"/>
    </source>
</evidence>
<dbReference type="InterPro" id="IPR009056">
    <property type="entry name" value="Cyt_c-like_dom"/>
</dbReference>
<dbReference type="RefSeq" id="WP_093280644.1">
    <property type="nucleotide sequence ID" value="NZ_FOFS01000001.1"/>
</dbReference>
<keyword evidence="7" id="KW-0732">Signal</keyword>